<protein>
    <submittedName>
        <fullName evidence="1">Uncharacterized protein</fullName>
    </submittedName>
</protein>
<dbReference type="AlphaFoldDB" id="A0A9Q3HZ35"/>
<gene>
    <name evidence="1" type="ORF">O181_061157</name>
</gene>
<evidence type="ECO:0000313" key="1">
    <source>
        <dbReference type="EMBL" id="MBW0521442.1"/>
    </source>
</evidence>
<reference evidence="1" key="1">
    <citation type="submission" date="2021-03" db="EMBL/GenBank/DDBJ databases">
        <title>Draft genome sequence of rust myrtle Austropuccinia psidii MF-1, a brazilian biotype.</title>
        <authorList>
            <person name="Quecine M.C."/>
            <person name="Pachon D.M.R."/>
            <person name="Bonatelli M.L."/>
            <person name="Correr F.H."/>
            <person name="Franceschini L.M."/>
            <person name="Leite T.F."/>
            <person name="Margarido G.R.A."/>
            <person name="Almeida C.A."/>
            <person name="Ferrarezi J.A."/>
            <person name="Labate C.A."/>
        </authorList>
    </citation>
    <scope>NUCLEOTIDE SEQUENCE</scope>
    <source>
        <strain evidence="1">MF-1</strain>
    </source>
</reference>
<proteinExistence type="predicted"/>
<dbReference type="Proteomes" id="UP000765509">
    <property type="component" value="Unassembled WGS sequence"/>
</dbReference>
<comment type="caution">
    <text evidence="1">The sequence shown here is derived from an EMBL/GenBank/DDBJ whole genome shotgun (WGS) entry which is preliminary data.</text>
</comment>
<keyword evidence="2" id="KW-1185">Reference proteome</keyword>
<organism evidence="1 2">
    <name type="scientific">Austropuccinia psidii MF-1</name>
    <dbReference type="NCBI Taxonomy" id="1389203"/>
    <lineage>
        <taxon>Eukaryota</taxon>
        <taxon>Fungi</taxon>
        <taxon>Dikarya</taxon>
        <taxon>Basidiomycota</taxon>
        <taxon>Pucciniomycotina</taxon>
        <taxon>Pucciniomycetes</taxon>
        <taxon>Pucciniales</taxon>
        <taxon>Sphaerophragmiaceae</taxon>
        <taxon>Austropuccinia</taxon>
    </lineage>
</organism>
<accession>A0A9Q3HZ35</accession>
<evidence type="ECO:0000313" key="2">
    <source>
        <dbReference type="Proteomes" id="UP000765509"/>
    </source>
</evidence>
<name>A0A9Q3HZ35_9BASI</name>
<sequence length="206" mass="23680">MKPQKSASIQGKPTLITFTGRISIIDPAITSTGKLPKEADNKLVQGTVKEKYYKKKNVFEYLKTLICPLYTSGTSQMTDKDCSQPEDQGLEAMVDDRTKREIIPMPPFTFQFSMNLNPWDLKDMDQVLCLHQLPKYLFQWNMDNKRFNLASHWAELGAGFKKICLKDVIVITKGWNPNRQSKPLEERAARIRENQGIIQAIEEQLN</sequence>
<dbReference type="EMBL" id="AVOT02028812">
    <property type="protein sequence ID" value="MBW0521442.1"/>
    <property type="molecule type" value="Genomic_DNA"/>
</dbReference>